<keyword evidence="14" id="KW-1185">Reference proteome</keyword>
<dbReference type="PANTHER" id="PTHR24241:SF161">
    <property type="entry name" value="G-PROTEIN COUPLED RECEPTORS FAMILY 1 PROFILE DOMAIN-CONTAINING PROTEIN"/>
    <property type="match status" value="1"/>
</dbReference>
<dbReference type="PROSITE" id="PS50262">
    <property type="entry name" value="G_PROTEIN_RECEP_F1_2"/>
    <property type="match status" value="1"/>
</dbReference>
<feature type="transmembrane region" description="Helical" evidence="10">
    <location>
        <begin position="216"/>
        <end position="239"/>
    </location>
</feature>
<dbReference type="GO" id="GO:0005000">
    <property type="term" value="F:vasopressin receptor activity"/>
    <property type="evidence" value="ECO:0007669"/>
    <property type="project" value="InterPro"/>
</dbReference>
<evidence type="ECO:0000256" key="4">
    <source>
        <dbReference type="ARBA" id="ARBA00022989"/>
    </source>
</evidence>
<keyword evidence="3 10" id="KW-0812">Transmembrane</keyword>
<dbReference type="SUPFAM" id="SSF81321">
    <property type="entry name" value="Family A G protein-coupled receptor-like"/>
    <property type="match status" value="1"/>
</dbReference>
<protein>
    <submittedName>
        <fullName evidence="13">Vasopressin V1b receptor</fullName>
    </submittedName>
</protein>
<dbReference type="PROSITE" id="PS00237">
    <property type="entry name" value="G_PROTEIN_RECEP_F1_1"/>
    <property type="match status" value="1"/>
</dbReference>
<evidence type="ECO:0000256" key="1">
    <source>
        <dbReference type="ARBA" id="ARBA00004651"/>
    </source>
</evidence>
<organism evidence="13 14">
    <name type="scientific">Amphibalanus amphitrite</name>
    <name type="common">Striped barnacle</name>
    <name type="synonym">Balanus amphitrite</name>
    <dbReference type="NCBI Taxonomy" id="1232801"/>
    <lineage>
        <taxon>Eukaryota</taxon>
        <taxon>Metazoa</taxon>
        <taxon>Ecdysozoa</taxon>
        <taxon>Arthropoda</taxon>
        <taxon>Crustacea</taxon>
        <taxon>Multicrustacea</taxon>
        <taxon>Cirripedia</taxon>
        <taxon>Thoracica</taxon>
        <taxon>Thoracicalcarea</taxon>
        <taxon>Balanomorpha</taxon>
        <taxon>Balanoidea</taxon>
        <taxon>Balanidae</taxon>
        <taxon>Amphibalaninae</taxon>
        <taxon>Amphibalanus</taxon>
    </lineage>
</organism>
<dbReference type="OrthoDB" id="6435638at2759"/>
<dbReference type="AlphaFoldDB" id="A0A6A4VU12"/>
<gene>
    <name evidence="13" type="primary">AVPR1B_1</name>
    <name evidence="13" type="ORF">FJT64_005451</name>
</gene>
<evidence type="ECO:0000256" key="8">
    <source>
        <dbReference type="ARBA" id="ARBA00023180"/>
    </source>
</evidence>
<dbReference type="Gene3D" id="1.20.1070.10">
    <property type="entry name" value="Rhodopsin 7-helix transmembrane proteins"/>
    <property type="match status" value="1"/>
</dbReference>
<feature type="transmembrane region" description="Helical" evidence="10">
    <location>
        <begin position="311"/>
        <end position="336"/>
    </location>
</feature>
<dbReference type="CDD" id="cd15196">
    <property type="entry name" value="7tmA_Vasopressin_Oxytocin"/>
    <property type="match status" value="1"/>
</dbReference>
<comment type="similarity">
    <text evidence="10">Belongs to the G-protein coupled receptor 1 family. Vasopressin/oxytocin receptor subfamily.</text>
</comment>
<feature type="transmembrane region" description="Helical" evidence="10">
    <location>
        <begin position="175"/>
        <end position="196"/>
    </location>
</feature>
<sequence length="703" mass="77596">MAERLMLSGGVGWPADDAPPPPPSSEPVSSVSSTVSPDAQHVSPGRDEYLATIEICVLFAIFLMALVGNSSILLALQGIRAERRMSRVHYFMLHLSVADILVAFFNVLPQLAWDITYRFVGPNLLCKLVKYSQVLTLYLSTFILVAMAIDRYHVIYGRTTFHSNSIICARYMVRLAWLFAALCALPQLFIFSVQQLPSGERDCWGTFRFSWGERAYIIWFSSVVFLVPLMIIAFCYSAMTYRIYQCSRQGQAAPASSFEPVGSQVCWESQPETLCCLQLELRVRSRPGTAAEHRVQVCDERRRISAAKVQSVKLTLCVVLCFVVCWAPFCCTQFYLTFFPPQDTSKLPAVFVILLLLASLNSCTNPWIYLCFSKDVTVQLKTALHCTDCSLFPARSQTALHCTDDPFPARSQTALHCTDCSLFPARSQTALHCTDCSLFPARSQTALHCTDCSLFPARSQTALHCTDCSLFPARSQTALHCTDCSLFPARSQTALHCTDCSLFPARSQTALHCTDCSLFPARSQTALHCTDCSLFPARSQTALHCTDCSLFPARSQTALHCTDCSLFPARSQTALHCTDCSLFPARSQTALHCTDCSLFPARSQTALHCTDCSLFPARSQTALHCTDCSLFPARSQTALHCTDGPFPARSQTALHCKGGTCELLSSLLSLLRYDQSLVSSNIESEPPRGCAVIAQPVTPVIHV</sequence>
<evidence type="ECO:0000256" key="3">
    <source>
        <dbReference type="ARBA" id="ARBA00022692"/>
    </source>
</evidence>
<dbReference type="InterPro" id="IPR000276">
    <property type="entry name" value="GPCR_Rhodpsn"/>
</dbReference>
<keyword evidence="7 10" id="KW-0675">Receptor</keyword>
<evidence type="ECO:0000256" key="6">
    <source>
        <dbReference type="ARBA" id="ARBA00023136"/>
    </source>
</evidence>
<dbReference type="InterPro" id="IPR001817">
    <property type="entry name" value="Vasoprsn_rcpt"/>
</dbReference>
<evidence type="ECO:0000256" key="5">
    <source>
        <dbReference type="ARBA" id="ARBA00023040"/>
    </source>
</evidence>
<evidence type="ECO:0000256" key="9">
    <source>
        <dbReference type="ARBA" id="ARBA00023224"/>
    </source>
</evidence>
<dbReference type="PRINTS" id="PR00896">
    <property type="entry name" value="VASOPRESSINR"/>
</dbReference>
<keyword evidence="6 10" id="KW-0472">Membrane</keyword>
<feature type="compositionally biased region" description="Low complexity" evidence="11">
    <location>
        <begin position="26"/>
        <end position="39"/>
    </location>
</feature>
<feature type="transmembrane region" description="Helical" evidence="10">
    <location>
        <begin position="128"/>
        <end position="149"/>
    </location>
</feature>
<evidence type="ECO:0000313" key="13">
    <source>
        <dbReference type="EMBL" id="KAF0297123.1"/>
    </source>
</evidence>
<evidence type="ECO:0000313" key="14">
    <source>
        <dbReference type="Proteomes" id="UP000440578"/>
    </source>
</evidence>
<dbReference type="GO" id="GO:0032870">
    <property type="term" value="P:cellular response to hormone stimulus"/>
    <property type="evidence" value="ECO:0007669"/>
    <property type="project" value="TreeGrafter"/>
</dbReference>
<proteinExistence type="inferred from homology"/>
<evidence type="ECO:0000259" key="12">
    <source>
        <dbReference type="PROSITE" id="PS50262"/>
    </source>
</evidence>
<evidence type="ECO:0000256" key="2">
    <source>
        <dbReference type="ARBA" id="ARBA00022475"/>
    </source>
</evidence>
<dbReference type="Proteomes" id="UP000440578">
    <property type="component" value="Unassembled WGS sequence"/>
</dbReference>
<feature type="domain" description="G-protein coupled receptors family 1 profile" evidence="12">
    <location>
        <begin position="68"/>
        <end position="369"/>
    </location>
</feature>
<evidence type="ECO:0000256" key="11">
    <source>
        <dbReference type="SAM" id="MobiDB-lite"/>
    </source>
</evidence>
<comment type="caution">
    <text evidence="13">The sequence shown here is derived from an EMBL/GenBank/DDBJ whole genome shotgun (WGS) entry which is preliminary data.</text>
</comment>
<accession>A0A6A4VU12</accession>
<keyword evidence="8 10" id="KW-0325">Glycoprotein</keyword>
<feature type="transmembrane region" description="Helical" evidence="10">
    <location>
        <begin position="348"/>
        <end position="372"/>
    </location>
</feature>
<name>A0A6A4VU12_AMPAM</name>
<keyword evidence="2" id="KW-1003">Cell membrane</keyword>
<comment type="subcellular location">
    <subcellularLocation>
        <location evidence="1 10">Cell membrane</location>
        <topology evidence="1 10">Multi-pass membrane protein</topology>
    </subcellularLocation>
</comment>
<dbReference type="GO" id="GO:0005886">
    <property type="term" value="C:plasma membrane"/>
    <property type="evidence" value="ECO:0007669"/>
    <property type="project" value="UniProtKB-SubCell"/>
</dbReference>
<feature type="transmembrane region" description="Helical" evidence="10">
    <location>
        <begin position="88"/>
        <end position="108"/>
    </location>
</feature>
<keyword evidence="4 10" id="KW-1133">Transmembrane helix</keyword>
<feature type="transmembrane region" description="Helical" evidence="10">
    <location>
        <begin position="49"/>
        <end position="76"/>
    </location>
</feature>
<dbReference type="Pfam" id="PF00001">
    <property type="entry name" value="7tm_1"/>
    <property type="match status" value="1"/>
</dbReference>
<dbReference type="EMBL" id="VIIS01001513">
    <property type="protein sequence ID" value="KAF0297123.1"/>
    <property type="molecule type" value="Genomic_DNA"/>
</dbReference>
<evidence type="ECO:0000256" key="10">
    <source>
        <dbReference type="RuleBase" id="RU046427"/>
    </source>
</evidence>
<dbReference type="PANTHER" id="PTHR24241">
    <property type="entry name" value="NEUROPEPTIDE RECEPTOR-RELATED G-PROTEIN COUPLED RECEPTOR"/>
    <property type="match status" value="1"/>
</dbReference>
<reference evidence="13 14" key="1">
    <citation type="submission" date="2019-07" db="EMBL/GenBank/DDBJ databases">
        <title>Draft genome assembly of a fouling barnacle, Amphibalanus amphitrite (Darwin, 1854): The first reference genome for Thecostraca.</title>
        <authorList>
            <person name="Kim W."/>
        </authorList>
    </citation>
    <scope>NUCLEOTIDE SEQUENCE [LARGE SCALE GENOMIC DNA]</scope>
    <source>
        <strain evidence="13">SNU_AA5</strain>
        <tissue evidence="13">Soma without cirri and trophi</tissue>
    </source>
</reference>
<dbReference type="GO" id="GO:0042277">
    <property type="term" value="F:peptide binding"/>
    <property type="evidence" value="ECO:0007669"/>
    <property type="project" value="TreeGrafter"/>
</dbReference>
<evidence type="ECO:0000256" key="7">
    <source>
        <dbReference type="ARBA" id="ARBA00023170"/>
    </source>
</evidence>
<keyword evidence="5 10" id="KW-0297">G-protein coupled receptor</keyword>
<keyword evidence="9 10" id="KW-0807">Transducer</keyword>
<dbReference type="InterPro" id="IPR017452">
    <property type="entry name" value="GPCR_Rhodpsn_7TM"/>
</dbReference>
<dbReference type="PRINTS" id="PR00237">
    <property type="entry name" value="GPCRRHODOPSN"/>
</dbReference>
<feature type="region of interest" description="Disordered" evidence="11">
    <location>
        <begin position="1"/>
        <end position="40"/>
    </location>
</feature>